<dbReference type="InterPro" id="IPR058625">
    <property type="entry name" value="MdtA-like_BSH"/>
</dbReference>
<evidence type="ECO:0000256" key="3">
    <source>
        <dbReference type="SAM" id="Coils"/>
    </source>
</evidence>
<evidence type="ECO:0000259" key="5">
    <source>
        <dbReference type="Pfam" id="PF25917"/>
    </source>
</evidence>
<dbReference type="InterPro" id="IPR058627">
    <property type="entry name" value="MdtA-like_C"/>
</dbReference>
<reference evidence="8" key="1">
    <citation type="journal article" date="2014" name="Int. J. Syst. Evol. Microbiol.">
        <title>Complete genome sequence of Corynebacterium casei LMG S-19264T (=DSM 44701T), isolated from a smear-ripened cheese.</title>
        <authorList>
            <consortium name="US DOE Joint Genome Institute (JGI-PGF)"/>
            <person name="Walter F."/>
            <person name="Albersmeier A."/>
            <person name="Kalinowski J."/>
            <person name="Ruckert C."/>
        </authorList>
    </citation>
    <scope>NUCLEOTIDE SEQUENCE</scope>
    <source>
        <strain evidence="8">CGMCC 1.15254</strain>
    </source>
</reference>
<dbReference type="AlphaFoldDB" id="A0A917F8Q5"/>
<dbReference type="Gene3D" id="2.40.30.170">
    <property type="match status" value="1"/>
</dbReference>
<proteinExistence type="inferred from homology"/>
<dbReference type="PANTHER" id="PTHR30158">
    <property type="entry name" value="ACRA/E-RELATED COMPONENT OF DRUG EFFLUX TRANSPORTER"/>
    <property type="match status" value="1"/>
</dbReference>
<evidence type="ECO:0000313" key="8">
    <source>
        <dbReference type="EMBL" id="GGF55945.1"/>
    </source>
</evidence>
<feature type="domain" description="Multidrug resistance protein MdtA-like barrel-sandwich hybrid" evidence="5">
    <location>
        <begin position="65"/>
        <end position="208"/>
    </location>
</feature>
<comment type="caution">
    <text evidence="8">The sequence shown here is derived from an EMBL/GenBank/DDBJ whole genome shotgun (WGS) entry which is preliminary data.</text>
</comment>
<dbReference type="InterPro" id="IPR058624">
    <property type="entry name" value="MdtA-like_HH"/>
</dbReference>
<comment type="subcellular location">
    <subcellularLocation>
        <location evidence="1">Cell envelope</location>
    </subcellularLocation>
</comment>
<reference evidence="8" key="2">
    <citation type="submission" date="2020-09" db="EMBL/GenBank/DDBJ databases">
        <authorList>
            <person name="Sun Q."/>
            <person name="Zhou Y."/>
        </authorList>
    </citation>
    <scope>NUCLEOTIDE SEQUENCE</scope>
    <source>
        <strain evidence="8">CGMCC 1.15254</strain>
    </source>
</reference>
<dbReference type="GO" id="GO:0030313">
    <property type="term" value="C:cell envelope"/>
    <property type="evidence" value="ECO:0007669"/>
    <property type="project" value="UniProtKB-SubCell"/>
</dbReference>
<dbReference type="GO" id="GO:0005886">
    <property type="term" value="C:plasma membrane"/>
    <property type="evidence" value="ECO:0007669"/>
    <property type="project" value="TreeGrafter"/>
</dbReference>
<feature type="coiled-coil region" evidence="3">
    <location>
        <begin position="151"/>
        <end position="178"/>
    </location>
</feature>
<organism evidence="8 9">
    <name type="scientific">Terasakiella brassicae</name>
    <dbReference type="NCBI Taxonomy" id="1634917"/>
    <lineage>
        <taxon>Bacteria</taxon>
        <taxon>Pseudomonadati</taxon>
        <taxon>Pseudomonadota</taxon>
        <taxon>Alphaproteobacteria</taxon>
        <taxon>Rhodospirillales</taxon>
        <taxon>Terasakiellaceae</taxon>
        <taxon>Terasakiella</taxon>
    </lineage>
</organism>
<protein>
    <submittedName>
        <fullName evidence="8">Secretion protein HlyD</fullName>
    </submittedName>
</protein>
<evidence type="ECO:0000259" key="4">
    <source>
        <dbReference type="Pfam" id="PF25876"/>
    </source>
</evidence>
<dbReference type="Gene3D" id="2.40.50.100">
    <property type="match status" value="1"/>
</dbReference>
<evidence type="ECO:0000313" key="9">
    <source>
        <dbReference type="Proteomes" id="UP000632498"/>
    </source>
</evidence>
<dbReference type="PROSITE" id="PS51257">
    <property type="entry name" value="PROKAR_LIPOPROTEIN"/>
    <property type="match status" value="1"/>
</dbReference>
<feature type="domain" description="Multidrug resistance protein MdtA-like beta-barrel" evidence="6">
    <location>
        <begin position="212"/>
        <end position="298"/>
    </location>
</feature>
<sequence length="390" mass="41306">MFIRSFTKIASVAAMALVVASCGEEQKGSAGAGGQRPGVAVNTVVLNATKVRLSEEMPGRTVAFRKTDVRPQVDGIIEARKFEEGAYVEQDQALYVIDQAVYVAALDAAKAELDRQKAMLSQAVKTRVRYEKLIKTKALSEQKYDDAVAVEAQARAAVAAAKAKVDQAQINMEDTTVKAPISGQIGASAFNEGSLVIASQGSALATITQLDPIYVDVIQAGGRLLKIKHAVQSGRLQGVDAGKIDVTLTVDATGVEYSHKGTLKFSDVSVNETTGTVRLRAVFPNPKRDLLPGMFVRGTVYQGELDGVFVVPQKAVMRRPDGSAFVYAVEEGKAVVKPITIEQSQGNDWLVTAGLTDGVEIVVEGLQRIAPGAPVVAQPVSAANDAQPGK</sequence>
<dbReference type="SUPFAM" id="SSF111369">
    <property type="entry name" value="HlyD-like secretion proteins"/>
    <property type="match status" value="1"/>
</dbReference>
<dbReference type="NCBIfam" id="TIGR01730">
    <property type="entry name" value="RND_mfp"/>
    <property type="match status" value="1"/>
</dbReference>
<dbReference type="Pfam" id="PF25917">
    <property type="entry name" value="BSH_RND"/>
    <property type="match status" value="1"/>
</dbReference>
<accession>A0A917F8Q5</accession>
<evidence type="ECO:0000256" key="2">
    <source>
        <dbReference type="ARBA" id="ARBA00009477"/>
    </source>
</evidence>
<dbReference type="Gene3D" id="1.10.287.470">
    <property type="entry name" value="Helix hairpin bin"/>
    <property type="match status" value="1"/>
</dbReference>
<dbReference type="InterPro" id="IPR058626">
    <property type="entry name" value="MdtA-like_b-barrel"/>
</dbReference>
<dbReference type="Proteomes" id="UP000632498">
    <property type="component" value="Unassembled WGS sequence"/>
</dbReference>
<evidence type="ECO:0000259" key="6">
    <source>
        <dbReference type="Pfam" id="PF25944"/>
    </source>
</evidence>
<keyword evidence="9" id="KW-1185">Reference proteome</keyword>
<dbReference type="RefSeq" id="WP_229734223.1">
    <property type="nucleotide sequence ID" value="NZ_BMHV01000004.1"/>
</dbReference>
<feature type="domain" description="Multidrug resistance protein MdtA-like alpha-helical hairpin" evidence="4">
    <location>
        <begin position="106"/>
        <end position="173"/>
    </location>
</feature>
<dbReference type="GO" id="GO:0046677">
    <property type="term" value="P:response to antibiotic"/>
    <property type="evidence" value="ECO:0007669"/>
    <property type="project" value="TreeGrafter"/>
</dbReference>
<keyword evidence="3" id="KW-0175">Coiled coil</keyword>
<feature type="domain" description="Multidrug resistance protein MdtA-like C-terminal permuted SH3" evidence="7">
    <location>
        <begin position="308"/>
        <end position="368"/>
    </location>
</feature>
<dbReference type="Pfam" id="PF25876">
    <property type="entry name" value="HH_MFP_RND"/>
    <property type="match status" value="1"/>
</dbReference>
<comment type="similarity">
    <text evidence="2">Belongs to the membrane fusion protein (MFP) (TC 8.A.1) family.</text>
</comment>
<dbReference type="Pfam" id="PF25967">
    <property type="entry name" value="RND-MFP_C"/>
    <property type="match status" value="1"/>
</dbReference>
<dbReference type="Gene3D" id="2.40.420.20">
    <property type="match status" value="1"/>
</dbReference>
<dbReference type="PANTHER" id="PTHR30158:SF3">
    <property type="entry name" value="MULTIDRUG EFFLUX PUMP SUBUNIT ACRA-RELATED"/>
    <property type="match status" value="1"/>
</dbReference>
<dbReference type="InterPro" id="IPR006143">
    <property type="entry name" value="RND_pump_MFP"/>
</dbReference>
<dbReference type="Pfam" id="PF25944">
    <property type="entry name" value="Beta-barrel_RND"/>
    <property type="match status" value="1"/>
</dbReference>
<evidence type="ECO:0000259" key="7">
    <source>
        <dbReference type="Pfam" id="PF25967"/>
    </source>
</evidence>
<evidence type="ECO:0000256" key="1">
    <source>
        <dbReference type="ARBA" id="ARBA00004196"/>
    </source>
</evidence>
<dbReference type="GO" id="GO:0022857">
    <property type="term" value="F:transmembrane transporter activity"/>
    <property type="evidence" value="ECO:0007669"/>
    <property type="project" value="InterPro"/>
</dbReference>
<gene>
    <name evidence="8" type="ORF">GCM10011332_06740</name>
</gene>
<dbReference type="EMBL" id="BMHV01000004">
    <property type="protein sequence ID" value="GGF55945.1"/>
    <property type="molecule type" value="Genomic_DNA"/>
</dbReference>
<name>A0A917F8Q5_9PROT</name>